<sequence length="141" mass="15367">MEFILERWFEFMGNHPVLFGLLAVLIIAFFAIEGKRSGRKVSPNELGLLVNNQNARIIDIRAANKFAAGHITGSQNIPFGELKNRLTELQAIQVPVIIVCDIGMQAGAAVQLINRPNFMRLAGGIQGYQAAGLPLVGAKKK</sequence>
<evidence type="ECO:0000313" key="3">
    <source>
        <dbReference type="EMBL" id="SIR95022.1"/>
    </source>
</evidence>
<gene>
    <name evidence="3" type="ORF">SAMN02745664_10980</name>
</gene>
<keyword evidence="1" id="KW-1133">Transmembrane helix</keyword>
<keyword evidence="1" id="KW-0812">Transmembrane</keyword>
<dbReference type="SUPFAM" id="SSF52821">
    <property type="entry name" value="Rhodanese/Cell cycle control phosphatase"/>
    <property type="match status" value="1"/>
</dbReference>
<evidence type="ECO:0000313" key="4">
    <source>
        <dbReference type="Proteomes" id="UP000187495"/>
    </source>
</evidence>
<organism evidence="3 4">
    <name type="scientific">Moraxella cuniculi DSM 21768</name>
    <dbReference type="NCBI Taxonomy" id="1122245"/>
    <lineage>
        <taxon>Bacteria</taxon>
        <taxon>Pseudomonadati</taxon>
        <taxon>Pseudomonadota</taxon>
        <taxon>Gammaproteobacteria</taxon>
        <taxon>Moraxellales</taxon>
        <taxon>Moraxellaceae</taxon>
        <taxon>Moraxella</taxon>
    </lineage>
</organism>
<dbReference type="InterPro" id="IPR050229">
    <property type="entry name" value="GlpE_sulfurtransferase"/>
</dbReference>
<protein>
    <submittedName>
        <fullName evidence="3">Rhodanese-related sulfurtransferase</fullName>
    </submittedName>
</protein>
<feature type="transmembrane region" description="Helical" evidence="1">
    <location>
        <begin position="12"/>
        <end position="32"/>
    </location>
</feature>
<dbReference type="InterPro" id="IPR036873">
    <property type="entry name" value="Rhodanese-like_dom_sf"/>
</dbReference>
<dbReference type="EMBL" id="FTNU01000009">
    <property type="protein sequence ID" value="SIR95022.1"/>
    <property type="molecule type" value="Genomic_DNA"/>
</dbReference>
<feature type="domain" description="Rhodanese" evidence="2">
    <location>
        <begin position="51"/>
        <end position="137"/>
    </location>
</feature>
<dbReference type="CDD" id="cd00158">
    <property type="entry name" value="RHOD"/>
    <property type="match status" value="1"/>
</dbReference>
<dbReference type="AlphaFoldDB" id="A0A1N7F464"/>
<dbReference type="GO" id="GO:0016740">
    <property type="term" value="F:transferase activity"/>
    <property type="evidence" value="ECO:0007669"/>
    <property type="project" value="UniProtKB-KW"/>
</dbReference>
<keyword evidence="1" id="KW-0472">Membrane</keyword>
<dbReference type="Proteomes" id="UP000187495">
    <property type="component" value="Unassembled WGS sequence"/>
</dbReference>
<dbReference type="SMART" id="SM00450">
    <property type="entry name" value="RHOD"/>
    <property type="match status" value="1"/>
</dbReference>
<keyword evidence="4" id="KW-1185">Reference proteome</keyword>
<keyword evidence="3" id="KW-0808">Transferase</keyword>
<dbReference type="Gene3D" id="3.40.250.10">
    <property type="entry name" value="Rhodanese-like domain"/>
    <property type="match status" value="1"/>
</dbReference>
<accession>A0A1N7F464</accession>
<evidence type="ECO:0000259" key="2">
    <source>
        <dbReference type="PROSITE" id="PS50206"/>
    </source>
</evidence>
<reference evidence="4" key="1">
    <citation type="submission" date="2017-01" db="EMBL/GenBank/DDBJ databases">
        <authorList>
            <person name="Varghese N."/>
            <person name="Submissions S."/>
        </authorList>
    </citation>
    <scope>NUCLEOTIDE SEQUENCE [LARGE SCALE GENOMIC DNA]</scope>
    <source>
        <strain evidence="4">DSM 21768</strain>
    </source>
</reference>
<dbReference type="PROSITE" id="PS50206">
    <property type="entry name" value="RHODANESE_3"/>
    <property type="match status" value="1"/>
</dbReference>
<dbReference type="PANTHER" id="PTHR43031">
    <property type="entry name" value="FAD-DEPENDENT OXIDOREDUCTASE"/>
    <property type="match status" value="1"/>
</dbReference>
<name>A0A1N7F464_9GAMM</name>
<dbReference type="Pfam" id="PF00581">
    <property type="entry name" value="Rhodanese"/>
    <property type="match status" value="1"/>
</dbReference>
<proteinExistence type="predicted"/>
<dbReference type="PANTHER" id="PTHR43031:SF18">
    <property type="entry name" value="RHODANESE-RELATED SULFURTRANSFERASES"/>
    <property type="match status" value="1"/>
</dbReference>
<dbReference type="STRING" id="34061.B0189_07490"/>
<dbReference type="InterPro" id="IPR001763">
    <property type="entry name" value="Rhodanese-like_dom"/>
</dbReference>
<evidence type="ECO:0000256" key="1">
    <source>
        <dbReference type="SAM" id="Phobius"/>
    </source>
</evidence>